<dbReference type="Proteomes" id="UP000799757">
    <property type="component" value="Unassembled WGS sequence"/>
</dbReference>
<sequence length="584" mass="67360">METLGLLPASSSVLQSFNASVLSHFPQFNFSQFSNLNLHLNQSNIYFPNQGELYQQLIPIKAVVTDFLDSLSYSQFAAIWFALGWVLLSLARKNHPKVPNAPYHGYRWWFEPTFLLQARYIISARKIITSGYQKYKDTPFVIRRWDTDMTILPNKYQNELRLYPTTKLSGVKAQVQNLVHRWTYTTLMVESNLHFRVLQNKLTAELPKFLDIAKTELEYGWPMDVPQPDDWLEVDIQQTMRMLVARMSAKIFLGHPACRNAEWLNLSIDFSITLFACAFLLRMFPPWMHPIVGPLMPVRWKVASNLKKAQKIIGPLMEKHRDAVKRRSEGENVEEDDTLLNWMMDNGNEKENGLFEMATRQSILTLASIHTTSMGVANLLFDLCAHPEWFPVLKEEIEEVERDLGKLGEREGVGAKEWLPRLEKLDSFFVESQRFNPPILLAPQRLAIVPITLKDGTHIPAGTRIACANADILHSTFPDPLTFDPMRSYRKRYATGELNRHQAGQPEKDNLHFGYGKQACPGRHFAVGEIKMVMVKVLNEFEFKYPEGKSRPSNFFADENVFPDPRAKLMMRKRRTKCESCGRC</sequence>
<evidence type="ECO:0000256" key="5">
    <source>
        <dbReference type="ARBA" id="ARBA00023002"/>
    </source>
</evidence>
<protein>
    <submittedName>
        <fullName evidence="8">Cytochrome P450</fullName>
    </submittedName>
</protein>
<evidence type="ECO:0000256" key="7">
    <source>
        <dbReference type="PIRSR" id="PIRSR602403-1"/>
    </source>
</evidence>
<reference evidence="8" key="1">
    <citation type="journal article" date="2020" name="Stud. Mycol.">
        <title>101 Dothideomycetes genomes: a test case for predicting lifestyles and emergence of pathogens.</title>
        <authorList>
            <person name="Haridas S."/>
            <person name="Albert R."/>
            <person name="Binder M."/>
            <person name="Bloem J."/>
            <person name="Labutti K."/>
            <person name="Salamov A."/>
            <person name="Andreopoulos B."/>
            <person name="Baker S."/>
            <person name="Barry K."/>
            <person name="Bills G."/>
            <person name="Bluhm B."/>
            <person name="Cannon C."/>
            <person name="Castanera R."/>
            <person name="Culley D."/>
            <person name="Daum C."/>
            <person name="Ezra D."/>
            <person name="Gonzalez J."/>
            <person name="Henrissat B."/>
            <person name="Kuo A."/>
            <person name="Liang C."/>
            <person name="Lipzen A."/>
            <person name="Lutzoni F."/>
            <person name="Magnuson J."/>
            <person name="Mondo S."/>
            <person name="Nolan M."/>
            <person name="Ohm R."/>
            <person name="Pangilinan J."/>
            <person name="Park H.-J."/>
            <person name="Ramirez L."/>
            <person name="Alfaro M."/>
            <person name="Sun H."/>
            <person name="Tritt A."/>
            <person name="Yoshinaga Y."/>
            <person name="Zwiers L.-H."/>
            <person name="Turgeon B."/>
            <person name="Goodwin S."/>
            <person name="Spatafora J."/>
            <person name="Crous P."/>
            <person name="Grigoriev I."/>
        </authorList>
    </citation>
    <scope>NUCLEOTIDE SEQUENCE</scope>
    <source>
        <strain evidence="8">CBS 109.77</strain>
    </source>
</reference>
<dbReference type="GO" id="GO:0004497">
    <property type="term" value="F:monooxygenase activity"/>
    <property type="evidence" value="ECO:0007669"/>
    <property type="project" value="InterPro"/>
</dbReference>
<dbReference type="PRINTS" id="PR00465">
    <property type="entry name" value="EP450IV"/>
</dbReference>
<dbReference type="Gene3D" id="1.10.630.10">
    <property type="entry name" value="Cytochrome P450"/>
    <property type="match status" value="1"/>
</dbReference>
<comment type="similarity">
    <text evidence="3">Belongs to the cytochrome P450 family.</text>
</comment>
<proteinExistence type="inferred from homology"/>
<organism evidence="8 9">
    <name type="scientific">Melanomma pulvis-pyrius CBS 109.77</name>
    <dbReference type="NCBI Taxonomy" id="1314802"/>
    <lineage>
        <taxon>Eukaryota</taxon>
        <taxon>Fungi</taxon>
        <taxon>Dikarya</taxon>
        <taxon>Ascomycota</taxon>
        <taxon>Pezizomycotina</taxon>
        <taxon>Dothideomycetes</taxon>
        <taxon>Pleosporomycetidae</taxon>
        <taxon>Pleosporales</taxon>
        <taxon>Melanommataceae</taxon>
        <taxon>Melanomma</taxon>
    </lineage>
</organism>
<keyword evidence="6 7" id="KW-0408">Iron</keyword>
<dbReference type="Pfam" id="PF00067">
    <property type="entry name" value="p450"/>
    <property type="match status" value="1"/>
</dbReference>
<dbReference type="GO" id="GO:0016705">
    <property type="term" value="F:oxidoreductase activity, acting on paired donors, with incorporation or reduction of molecular oxygen"/>
    <property type="evidence" value="ECO:0007669"/>
    <property type="project" value="InterPro"/>
</dbReference>
<dbReference type="PANTHER" id="PTHR46206">
    <property type="entry name" value="CYTOCHROME P450"/>
    <property type="match status" value="1"/>
</dbReference>
<evidence type="ECO:0000256" key="6">
    <source>
        <dbReference type="ARBA" id="ARBA00023004"/>
    </source>
</evidence>
<dbReference type="InterPro" id="IPR002403">
    <property type="entry name" value="Cyt_P450_E_grp-IV"/>
</dbReference>
<keyword evidence="4 7" id="KW-0479">Metal-binding</keyword>
<dbReference type="EMBL" id="MU001973">
    <property type="protein sequence ID" value="KAF2792368.1"/>
    <property type="molecule type" value="Genomic_DNA"/>
</dbReference>
<dbReference type="PANTHER" id="PTHR46206:SF9">
    <property type="entry name" value="CYTOCHROME P450"/>
    <property type="match status" value="1"/>
</dbReference>
<gene>
    <name evidence="8" type="ORF">K505DRAFT_246812</name>
</gene>
<dbReference type="OrthoDB" id="1844152at2759"/>
<comment type="pathway">
    <text evidence="2">Mycotoxin biosynthesis.</text>
</comment>
<evidence type="ECO:0000256" key="3">
    <source>
        <dbReference type="ARBA" id="ARBA00010617"/>
    </source>
</evidence>
<evidence type="ECO:0000313" key="9">
    <source>
        <dbReference type="Proteomes" id="UP000799757"/>
    </source>
</evidence>
<dbReference type="CDD" id="cd11041">
    <property type="entry name" value="CYP503A1-like"/>
    <property type="match status" value="1"/>
</dbReference>
<comment type="cofactor">
    <cofactor evidence="1 7">
        <name>heme</name>
        <dbReference type="ChEBI" id="CHEBI:30413"/>
    </cofactor>
</comment>
<dbReference type="InterPro" id="IPR036396">
    <property type="entry name" value="Cyt_P450_sf"/>
</dbReference>
<feature type="binding site" description="axial binding residue" evidence="7">
    <location>
        <position position="520"/>
    </location>
    <ligand>
        <name>heme</name>
        <dbReference type="ChEBI" id="CHEBI:30413"/>
    </ligand>
    <ligandPart>
        <name>Fe</name>
        <dbReference type="ChEBI" id="CHEBI:18248"/>
    </ligandPart>
</feature>
<evidence type="ECO:0000256" key="2">
    <source>
        <dbReference type="ARBA" id="ARBA00004685"/>
    </source>
</evidence>
<evidence type="ECO:0000256" key="4">
    <source>
        <dbReference type="ARBA" id="ARBA00022723"/>
    </source>
</evidence>
<keyword evidence="5" id="KW-0560">Oxidoreductase</keyword>
<name>A0A6A6X7V1_9PLEO</name>
<keyword evidence="7" id="KW-0349">Heme</keyword>
<dbReference type="GO" id="GO:0005506">
    <property type="term" value="F:iron ion binding"/>
    <property type="evidence" value="ECO:0007669"/>
    <property type="project" value="InterPro"/>
</dbReference>
<keyword evidence="9" id="KW-1185">Reference proteome</keyword>
<evidence type="ECO:0000313" key="8">
    <source>
        <dbReference type="EMBL" id="KAF2792368.1"/>
    </source>
</evidence>
<dbReference type="SUPFAM" id="SSF48264">
    <property type="entry name" value="Cytochrome P450"/>
    <property type="match status" value="1"/>
</dbReference>
<dbReference type="GO" id="GO:0020037">
    <property type="term" value="F:heme binding"/>
    <property type="evidence" value="ECO:0007669"/>
    <property type="project" value="InterPro"/>
</dbReference>
<accession>A0A6A6X7V1</accession>
<dbReference type="AlphaFoldDB" id="A0A6A6X7V1"/>
<evidence type="ECO:0000256" key="1">
    <source>
        <dbReference type="ARBA" id="ARBA00001971"/>
    </source>
</evidence>
<dbReference type="InterPro" id="IPR001128">
    <property type="entry name" value="Cyt_P450"/>
</dbReference>